<dbReference type="EMBL" id="LAZR01015930">
    <property type="protein sequence ID" value="KKM06716.1"/>
    <property type="molecule type" value="Genomic_DNA"/>
</dbReference>
<dbReference type="AlphaFoldDB" id="A0A0F9JLT9"/>
<gene>
    <name evidence="1" type="ORF">LCGC14_1741250</name>
</gene>
<protein>
    <recommendedName>
        <fullName evidence="2">Phage ABA sandwich domain-containing protein</fullName>
    </recommendedName>
</protein>
<name>A0A0F9JLT9_9ZZZZ</name>
<evidence type="ECO:0000313" key="1">
    <source>
        <dbReference type="EMBL" id="KKM06716.1"/>
    </source>
</evidence>
<evidence type="ECO:0008006" key="2">
    <source>
        <dbReference type="Google" id="ProtNLM"/>
    </source>
</evidence>
<accession>A0A0F9JLT9</accession>
<organism evidence="1">
    <name type="scientific">marine sediment metagenome</name>
    <dbReference type="NCBI Taxonomy" id="412755"/>
    <lineage>
        <taxon>unclassified sequences</taxon>
        <taxon>metagenomes</taxon>
        <taxon>ecological metagenomes</taxon>
    </lineage>
</organism>
<comment type="caution">
    <text evidence="1">The sequence shown here is derived from an EMBL/GenBank/DDBJ whole genome shotgun (WGS) entry which is preliminary data.</text>
</comment>
<reference evidence="1" key="1">
    <citation type="journal article" date="2015" name="Nature">
        <title>Complex archaea that bridge the gap between prokaryotes and eukaryotes.</title>
        <authorList>
            <person name="Spang A."/>
            <person name="Saw J.H."/>
            <person name="Jorgensen S.L."/>
            <person name="Zaremba-Niedzwiedzka K."/>
            <person name="Martijn J."/>
            <person name="Lind A.E."/>
            <person name="van Eijk R."/>
            <person name="Schleper C."/>
            <person name="Guy L."/>
            <person name="Ettema T.J."/>
        </authorList>
    </citation>
    <scope>NUCLEOTIDE SEQUENCE</scope>
</reference>
<proteinExistence type="predicted"/>
<sequence>MTDLKSLIAELEQAKEGSNELDRQIHAFVDGSPLEGSCDKCKQTFIRFPRSYTVNLDDALKLVPEGWEWGIGSGWSHKSAARLPIAQLVYLDMSTGKQTTITENGNTPAIALCIAALKALEDG</sequence>